<gene>
    <name evidence="2" type="ORF">DILT_LOCUS2426</name>
</gene>
<dbReference type="AlphaFoldDB" id="A0A3P6SXY3"/>
<dbReference type="InterPro" id="IPR033522">
    <property type="entry name" value="IA-2/IA-2_beta"/>
</dbReference>
<dbReference type="SUPFAM" id="SSF52799">
    <property type="entry name" value="(Phosphotyrosine protein) phosphatases II"/>
    <property type="match status" value="1"/>
</dbReference>
<name>A0A3P6SXY3_DIBLA</name>
<dbReference type="Proteomes" id="UP000281553">
    <property type="component" value="Unassembled WGS sequence"/>
</dbReference>
<accession>A0A3P6SXY3</accession>
<dbReference type="PANTHER" id="PTHR46106:SF4">
    <property type="entry name" value="IA-2 PROTEIN TYROSINE PHOSPHATASE, ISOFORM C"/>
    <property type="match status" value="1"/>
</dbReference>
<dbReference type="GO" id="GO:0030141">
    <property type="term" value="C:secretory granule"/>
    <property type="evidence" value="ECO:0007669"/>
    <property type="project" value="InterPro"/>
</dbReference>
<evidence type="ECO:0000313" key="2">
    <source>
        <dbReference type="EMBL" id="VDK72610.1"/>
    </source>
</evidence>
<feature type="domain" description="Tyrosine-protein phosphatase" evidence="1">
    <location>
        <begin position="181"/>
        <end position="325"/>
    </location>
</feature>
<dbReference type="GO" id="GO:0051046">
    <property type="term" value="P:regulation of secretion"/>
    <property type="evidence" value="ECO:0007669"/>
    <property type="project" value="TreeGrafter"/>
</dbReference>
<dbReference type="PANTHER" id="PTHR46106">
    <property type="entry name" value="IA-2 PROTEIN TYROSINE PHOSPHATASE, ISOFORM C"/>
    <property type="match status" value="1"/>
</dbReference>
<protein>
    <recommendedName>
        <fullName evidence="1">Tyrosine-protein phosphatase domain-containing protein</fullName>
    </recommendedName>
</protein>
<evidence type="ECO:0000313" key="3">
    <source>
        <dbReference type="Proteomes" id="UP000281553"/>
    </source>
</evidence>
<dbReference type="EMBL" id="UYRU01042082">
    <property type="protein sequence ID" value="VDK72610.1"/>
    <property type="molecule type" value="Genomic_DNA"/>
</dbReference>
<dbReference type="SMART" id="SM00194">
    <property type="entry name" value="PTPc"/>
    <property type="match status" value="1"/>
</dbReference>
<dbReference type="GO" id="GO:0045202">
    <property type="term" value="C:synapse"/>
    <property type="evidence" value="ECO:0007669"/>
    <property type="project" value="TreeGrafter"/>
</dbReference>
<dbReference type="OrthoDB" id="9880441at2759"/>
<organism evidence="2 3">
    <name type="scientific">Dibothriocephalus latus</name>
    <name type="common">Fish tapeworm</name>
    <name type="synonym">Diphyllobothrium latum</name>
    <dbReference type="NCBI Taxonomy" id="60516"/>
    <lineage>
        <taxon>Eukaryota</taxon>
        <taxon>Metazoa</taxon>
        <taxon>Spiralia</taxon>
        <taxon>Lophotrochozoa</taxon>
        <taxon>Platyhelminthes</taxon>
        <taxon>Cestoda</taxon>
        <taxon>Eucestoda</taxon>
        <taxon>Diphyllobothriidea</taxon>
        <taxon>Diphyllobothriidae</taxon>
        <taxon>Dibothriocephalus</taxon>
    </lineage>
</organism>
<dbReference type="GO" id="GO:0004725">
    <property type="term" value="F:protein tyrosine phosphatase activity"/>
    <property type="evidence" value="ECO:0007669"/>
    <property type="project" value="InterPro"/>
</dbReference>
<dbReference type="InterPro" id="IPR000242">
    <property type="entry name" value="PTP_cat"/>
</dbReference>
<dbReference type="Pfam" id="PF00102">
    <property type="entry name" value="Y_phosphatase"/>
    <property type="match status" value="1"/>
</dbReference>
<reference evidence="2 3" key="1">
    <citation type="submission" date="2018-11" db="EMBL/GenBank/DDBJ databases">
        <authorList>
            <consortium name="Pathogen Informatics"/>
        </authorList>
    </citation>
    <scope>NUCLEOTIDE SEQUENCE [LARGE SCALE GENOMIC DNA]</scope>
</reference>
<dbReference type="InterPro" id="IPR029021">
    <property type="entry name" value="Prot-tyrosine_phosphatase-like"/>
</dbReference>
<dbReference type="PRINTS" id="PR00700">
    <property type="entry name" value="PRTYPHPHTASE"/>
</dbReference>
<proteinExistence type="predicted"/>
<feature type="non-terminal residue" evidence="2">
    <location>
        <position position="1"/>
    </location>
</feature>
<evidence type="ECO:0000259" key="1">
    <source>
        <dbReference type="PROSITE" id="PS50055"/>
    </source>
</evidence>
<dbReference type="Gene3D" id="3.90.190.10">
    <property type="entry name" value="Protein tyrosine phosphatase superfamily"/>
    <property type="match status" value="1"/>
</dbReference>
<sequence length="339" mass="37571">PDSPFPQALPYLDRCGQVKTHFVPPKPRKFVEAFRQQLTSTGGSEASVESMAAVPEAQSTRLSSNSSCSLTGHNTVVPGKFDQTTPRTLPPHLAGADRKLSTLCSTARVTVYRRWSAEASAARRPPLFGTIVPARTQSPSQFTDVFIVKWSEEPVQMQIDVKTGHLILSYMEERLRNRDRLDADWAAISSYESEEAVPCEAANKPENACKNRASCPVPYEQTRVMLSNRGNGYINASLVFDHDPRTPTYIAAETPLPGTVAAFWQMVWEQFAVVIVCLEPDSALEQVMGNCLDSGTDNIDTNTQARYWPPEGCSVYGKFEVRFQSWSSSLKPLESIALF</sequence>
<keyword evidence="3" id="KW-1185">Reference proteome</keyword>
<dbReference type="PROSITE" id="PS50055">
    <property type="entry name" value="TYR_PHOSPHATASE_PTP"/>
    <property type="match status" value="1"/>
</dbReference>